<accession>A0AAW0K300</accession>
<keyword evidence="3" id="KW-1185">Reference proteome</keyword>
<dbReference type="Pfam" id="PF13456">
    <property type="entry name" value="RVT_3"/>
    <property type="match status" value="1"/>
</dbReference>
<evidence type="ECO:0000259" key="1">
    <source>
        <dbReference type="Pfam" id="PF13456"/>
    </source>
</evidence>
<gene>
    <name evidence="2" type="ORF">CFP56_025725</name>
</gene>
<protein>
    <recommendedName>
        <fullName evidence="1">RNase H type-1 domain-containing protein</fullName>
    </recommendedName>
</protein>
<dbReference type="PANTHER" id="PTHR47074:SF48">
    <property type="entry name" value="POLYNUCLEOTIDYL TRANSFERASE, RIBONUCLEASE H-LIKE SUPERFAMILY PROTEIN"/>
    <property type="match status" value="1"/>
</dbReference>
<proteinExistence type="predicted"/>
<sequence>MFEGDCLRIINAINTKEPCHNLFGHIIEEIRSYTTPLLTCNFQHVRREGNKLAHALARRVVVSADTDVWVEELPADLDDVFNLDLAE</sequence>
<feature type="domain" description="RNase H type-1" evidence="1">
    <location>
        <begin position="2"/>
        <end position="59"/>
    </location>
</feature>
<dbReference type="AlphaFoldDB" id="A0AAW0K300"/>
<dbReference type="InterPro" id="IPR044730">
    <property type="entry name" value="RNase_H-like_dom_plant"/>
</dbReference>
<evidence type="ECO:0000313" key="3">
    <source>
        <dbReference type="Proteomes" id="UP000237347"/>
    </source>
</evidence>
<dbReference type="PANTHER" id="PTHR47074">
    <property type="entry name" value="BNAC02G40300D PROTEIN"/>
    <property type="match status" value="1"/>
</dbReference>
<dbReference type="GO" id="GO:0003676">
    <property type="term" value="F:nucleic acid binding"/>
    <property type="evidence" value="ECO:0007669"/>
    <property type="project" value="InterPro"/>
</dbReference>
<reference evidence="2 3" key="1">
    <citation type="journal article" date="2018" name="Sci. Data">
        <title>The draft genome sequence of cork oak.</title>
        <authorList>
            <person name="Ramos A.M."/>
            <person name="Usie A."/>
            <person name="Barbosa P."/>
            <person name="Barros P.M."/>
            <person name="Capote T."/>
            <person name="Chaves I."/>
            <person name="Simoes F."/>
            <person name="Abreu I."/>
            <person name="Carrasquinho I."/>
            <person name="Faro C."/>
            <person name="Guimaraes J.B."/>
            <person name="Mendonca D."/>
            <person name="Nobrega F."/>
            <person name="Rodrigues L."/>
            <person name="Saibo N.J.M."/>
            <person name="Varela M.C."/>
            <person name="Egas C."/>
            <person name="Matos J."/>
            <person name="Miguel C.M."/>
            <person name="Oliveira M.M."/>
            <person name="Ricardo C.P."/>
            <person name="Goncalves S."/>
        </authorList>
    </citation>
    <scope>NUCLEOTIDE SEQUENCE [LARGE SCALE GENOMIC DNA]</scope>
    <source>
        <strain evidence="3">cv. HL8</strain>
    </source>
</reference>
<evidence type="ECO:0000313" key="2">
    <source>
        <dbReference type="EMBL" id="KAK7833235.1"/>
    </source>
</evidence>
<dbReference type="CDD" id="cd06222">
    <property type="entry name" value="RNase_H_like"/>
    <property type="match status" value="1"/>
</dbReference>
<name>A0AAW0K300_QUESU</name>
<dbReference type="GO" id="GO:0004523">
    <property type="term" value="F:RNA-DNA hybrid ribonuclease activity"/>
    <property type="evidence" value="ECO:0007669"/>
    <property type="project" value="InterPro"/>
</dbReference>
<organism evidence="2 3">
    <name type="scientific">Quercus suber</name>
    <name type="common">Cork oak</name>
    <dbReference type="NCBI Taxonomy" id="58331"/>
    <lineage>
        <taxon>Eukaryota</taxon>
        <taxon>Viridiplantae</taxon>
        <taxon>Streptophyta</taxon>
        <taxon>Embryophyta</taxon>
        <taxon>Tracheophyta</taxon>
        <taxon>Spermatophyta</taxon>
        <taxon>Magnoliopsida</taxon>
        <taxon>eudicotyledons</taxon>
        <taxon>Gunneridae</taxon>
        <taxon>Pentapetalae</taxon>
        <taxon>rosids</taxon>
        <taxon>fabids</taxon>
        <taxon>Fagales</taxon>
        <taxon>Fagaceae</taxon>
        <taxon>Quercus</taxon>
    </lineage>
</organism>
<dbReference type="InterPro" id="IPR002156">
    <property type="entry name" value="RNaseH_domain"/>
</dbReference>
<dbReference type="InterPro" id="IPR036397">
    <property type="entry name" value="RNaseH_sf"/>
</dbReference>
<dbReference type="Proteomes" id="UP000237347">
    <property type="component" value="Unassembled WGS sequence"/>
</dbReference>
<dbReference type="Gene3D" id="3.30.420.10">
    <property type="entry name" value="Ribonuclease H-like superfamily/Ribonuclease H"/>
    <property type="match status" value="1"/>
</dbReference>
<comment type="caution">
    <text evidence="2">The sequence shown here is derived from an EMBL/GenBank/DDBJ whole genome shotgun (WGS) entry which is preliminary data.</text>
</comment>
<dbReference type="EMBL" id="PKMF04000409">
    <property type="protein sequence ID" value="KAK7833235.1"/>
    <property type="molecule type" value="Genomic_DNA"/>
</dbReference>
<dbReference type="InterPro" id="IPR052929">
    <property type="entry name" value="RNase_H-like_EbsB-rel"/>
</dbReference>